<reference evidence="2 3" key="1">
    <citation type="submission" date="2016-08" db="EMBL/GenBank/DDBJ databases">
        <title>Complete Genome Sequence Of The Indigo Reducing Clostridium isatidis DSM15098.</title>
        <authorList>
            <person name="Little G.T."/>
            <person name="Minton N.P."/>
        </authorList>
    </citation>
    <scope>NUCLEOTIDE SEQUENCE [LARGE SCALE GENOMIC DNA]</scope>
    <source>
        <strain evidence="2 3">DSM 15098</strain>
    </source>
</reference>
<name>A0A343J984_9CLOT</name>
<feature type="transmembrane region" description="Helical" evidence="1">
    <location>
        <begin position="41"/>
        <end position="63"/>
    </location>
</feature>
<dbReference type="OrthoDB" id="1685240at2"/>
<dbReference type="InterPro" id="IPR019074">
    <property type="entry name" value="YabQ"/>
</dbReference>
<keyword evidence="1" id="KW-1133">Transmembrane helix</keyword>
<dbReference type="RefSeq" id="WP_119864225.1">
    <property type="nucleotide sequence ID" value="NZ_CP016786.1"/>
</dbReference>
<evidence type="ECO:0000313" key="3">
    <source>
        <dbReference type="Proteomes" id="UP000264883"/>
    </source>
</evidence>
<keyword evidence="1" id="KW-0472">Membrane</keyword>
<evidence type="ECO:0000313" key="2">
    <source>
        <dbReference type="EMBL" id="ASW42092.1"/>
    </source>
</evidence>
<evidence type="ECO:0000256" key="1">
    <source>
        <dbReference type="SAM" id="Phobius"/>
    </source>
</evidence>
<sequence>MPLTLEVQFQTVLYSILSGILIGVLFDLYSMVRGIKVPKIIVIIEDILFWVLTAITVFTFLLYKNYAFLGPYVYVFMILTLIIYLKIISSKVRKIEMYIIEKVSWLFRITFKTLSYPLKIVYYNILGKK</sequence>
<dbReference type="EMBL" id="CP016786">
    <property type="protein sequence ID" value="ASW42092.1"/>
    <property type="molecule type" value="Genomic_DNA"/>
</dbReference>
<dbReference type="AlphaFoldDB" id="A0A343J984"/>
<dbReference type="Pfam" id="PF09578">
    <property type="entry name" value="Spore_YabQ"/>
    <property type="match status" value="1"/>
</dbReference>
<keyword evidence="1" id="KW-0812">Transmembrane</keyword>
<gene>
    <name evidence="2" type="ORF">BEN51_00805</name>
</gene>
<feature type="transmembrane region" description="Helical" evidence="1">
    <location>
        <begin position="69"/>
        <end position="88"/>
    </location>
</feature>
<accession>A0A343J984</accession>
<proteinExistence type="predicted"/>
<keyword evidence="3" id="KW-1185">Reference proteome</keyword>
<dbReference type="NCBIfam" id="TIGR02893">
    <property type="entry name" value="spore_yabQ"/>
    <property type="match status" value="1"/>
</dbReference>
<dbReference type="Proteomes" id="UP000264883">
    <property type="component" value="Chromosome"/>
</dbReference>
<protein>
    <submittedName>
        <fullName evidence="2">Spore cortex biosynthesis protein YabQ</fullName>
    </submittedName>
</protein>
<organism evidence="2 3">
    <name type="scientific">Clostridium isatidis</name>
    <dbReference type="NCBI Taxonomy" id="182773"/>
    <lineage>
        <taxon>Bacteria</taxon>
        <taxon>Bacillati</taxon>
        <taxon>Bacillota</taxon>
        <taxon>Clostridia</taxon>
        <taxon>Eubacteriales</taxon>
        <taxon>Clostridiaceae</taxon>
        <taxon>Clostridium</taxon>
    </lineage>
</organism>
<dbReference type="KEGG" id="cia:BEN51_00805"/>
<feature type="transmembrane region" description="Helical" evidence="1">
    <location>
        <begin position="12"/>
        <end position="29"/>
    </location>
</feature>